<reference evidence="4" key="1">
    <citation type="submission" date="2020-04" db="EMBL/GenBank/DDBJ databases">
        <title>Genome Assembly and Annotation of Botryosphaeria dothidea sdau 11-99, a Latent Pathogen of Apple Fruit Ring Rot in China.</title>
        <authorList>
            <person name="Yu C."/>
            <person name="Diao Y."/>
            <person name="Lu Q."/>
            <person name="Zhao J."/>
            <person name="Cui S."/>
            <person name="Peng C."/>
            <person name="He B."/>
            <person name="Liu H."/>
        </authorList>
    </citation>
    <scope>NUCLEOTIDE SEQUENCE [LARGE SCALE GENOMIC DNA]</scope>
    <source>
        <strain evidence="4">Sdau11-99</strain>
    </source>
</reference>
<keyword evidence="5" id="KW-1185">Reference proteome</keyword>
<gene>
    <name evidence="4" type="ORF">GTA08_BOTSDO13654</name>
</gene>
<dbReference type="CDD" id="cd12168">
    <property type="entry name" value="Mand_dh_like"/>
    <property type="match status" value="1"/>
</dbReference>
<dbReference type="InterPro" id="IPR036291">
    <property type="entry name" value="NAD(P)-bd_dom_sf"/>
</dbReference>
<feature type="domain" description="D-isomer specific 2-hydroxyacid dehydrogenase NAD-binding" evidence="3">
    <location>
        <begin position="190"/>
        <end position="343"/>
    </location>
</feature>
<keyword evidence="1" id="KW-0560">Oxidoreductase</keyword>
<dbReference type="GO" id="GO:0005829">
    <property type="term" value="C:cytosol"/>
    <property type="evidence" value="ECO:0007669"/>
    <property type="project" value="TreeGrafter"/>
</dbReference>
<evidence type="ECO:0000256" key="1">
    <source>
        <dbReference type="ARBA" id="ARBA00023002"/>
    </source>
</evidence>
<dbReference type="GO" id="GO:0051287">
    <property type="term" value="F:NAD binding"/>
    <property type="evidence" value="ECO:0007669"/>
    <property type="project" value="InterPro"/>
</dbReference>
<evidence type="ECO:0000313" key="5">
    <source>
        <dbReference type="Proteomes" id="UP000572817"/>
    </source>
</evidence>
<dbReference type="AlphaFoldDB" id="A0A8H4J0D5"/>
<evidence type="ECO:0000313" key="4">
    <source>
        <dbReference type="EMBL" id="KAF4310725.1"/>
    </source>
</evidence>
<dbReference type="InterPro" id="IPR006140">
    <property type="entry name" value="D-isomer_DH_NAD-bd"/>
</dbReference>
<evidence type="ECO:0000259" key="3">
    <source>
        <dbReference type="Pfam" id="PF02826"/>
    </source>
</evidence>
<proteinExistence type="predicted"/>
<dbReference type="PANTHER" id="PTHR10996">
    <property type="entry name" value="2-HYDROXYACID DEHYDROGENASE-RELATED"/>
    <property type="match status" value="1"/>
</dbReference>
<accession>A0A8H4J0D5</accession>
<dbReference type="OrthoDB" id="9991913at2759"/>
<dbReference type="InterPro" id="IPR050223">
    <property type="entry name" value="D-isomer_2-hydroxyacid_DH"/>
</dbReference>
<dbReference type="Proteomes" id="UP000572817">
    <property type="component" value="Unassembled WGS sequence"/>
</dbReference>
<organism evidence="4 5">
    <name type="scientific">Botryosphaeria dothidea</name>
    <dbReference type="NCBI Taxonomy" id="55169"/>
    <lineage>
        <taxon>Eukaryota</taxon>
        <taxon>Fungi</taxon>
        <taxon>Dikarya</taxon>
        <taxon>Ascomycota</taxon>
        <taxon>Pezizomycotina</taxon>
        <taxon>Dothideomycetes</taxon>
        <taxon>Dothideomycetes incertae sedis</taxon>
        <taxon>Botryosphaeriales</taxon>
        <taxon>Botryosphaeriaceae</taxon>
        <taxon>Botryosphaeria</taxon>
    </lineage>
</organism>
<dbReference type="Gene3D" id="3.40.50.720">
    <property type="entry name" value="NAD(P)-binding Rossmann-like Domain"/>
    <property type="match status" value="2"/>
</dbReference>
<dbReference type="GO" id="GO:0016618">
    <property type="term" value="F:hydroxypyruvate reductase [NAD(P)H] activity"/>
    <property type="evidence" value="ECO:0007669"/>
    <property type="project" value="TreeGrafter"/>
</dbReference>
<evidence type="ECO:0000256" key="2">
    <source>
        <dbReference type="SAM" id="MobiDB-lite"/>
    </source>
</evidence>
<sequence length="378" mass="40836">MPPAHAALDPKPEVLFIRSHGRDPEPDLAPGEWDRLNGLFTIRHFAGASLADYRAGLAPGGPWANVSAIIRTGWLKTGPFAGWLFFGPDEVPRFPSSLQLVACTGHGYDAADVPGLAARGIAYSNTPDTCTEAVANTALYLVLASYRYFSFAERCARGAPREDDGAGAANGTSDDDDEYFWGRSRELGPKAEDPVGHVLGIVGMGDIGAATARKAAAALGMRVHYHNRRRNHAAEKTLEPFGGAEYHDSLESLLAVADCICLACPLTPLTKHAISRRTLGLTKAQGVRIVNIGRGGLIDEDALLEALESRRVIGVGLDVHAQEPGVNPKLRDNWMVTLLPHIGVCSGSSWREFDRVNFRNLEEWFYGDKSKVTTVTPL</sequence>
<dbReference type="PANTHER" id="PTHR10996:SF281">
    <property type="entry name" value="D-ISOMER SPECIFIC 2-HYDROXYACID DEHYDROGENASE NAD-BINDING DOMAIN-CONTAINING PROTEIN-RELATED"/>
    <property type="match status" value="1"/>
</dbReference>
<feature type="region of interest" description="Disordered" evidence="2">
    <location>
        <begin position="159"/>
        <end position="181"/>
    </location>
</feature>
<dbReference type="EMBL" id="WWBZ02000013">
    <property type="protein sequence ID" value="KAF4310725.1"/>
    <property type="molecule type" value="Genomic_DNA"/>
</dbReference>
<dbReference type="SUPFAM" id="SSF51735">
    <property type="entry name" value="NAD(P)-binding Rossmann-fold domains"/>
    <property type="match status" value="1"/>
</dbReference>
<dbReference type="GO" id="GO:0030267">
    <property type="term" value="F:glyoxylate reductase (NADPH) activity"/>
    <property type="evidence" value="ECO:0007669"/>
    <property type="project" value="TreeGrafter"/>
</dbReference>
<dbReference type="Pfam" id="PF02826">
    <property type="entry name" value="2-Hacid_dh_C"/>
    <property type="match status" value="1"/>
</dbReference>
<dbReference type="SUPFAM" id="SSF52283">
    <property type="entry name" value="Formate/glycerate dehydrogenase catalytic domain-like"/>
    <property type="match status" value="1"/>
</dbReference>
<name>A0A8H4J0D5_9PEZI</name>
<comment type="caution">
    <text evidence="4">The sequence shown here is derived from an EMBL/GenBank/DDBJ whole genome shotgun (WGS) entry which is preliminary data.</text>
</comment>
<protein>
    <submittedName>
        <fullName evidence="4">Glyoxylate reductase</fullName>
    </submittedName>
</protein>